<name>A0A3A9KCA8_9BACI</name>
<dbReference type="PROSITE" id="PS50043">
    <property type="entry name" value="HTH_LUXR_2"/>
    <property type="match status" value="1"/>
</dbReference>
<feature type="domain" description="Response regulatory" evidence="8">
    <location>
        <begin position="4"/>
        <end position="120"/>
    </location>
</feature>
<evidence type="ECO:0000259" key="7">
    <source>
        <dbReference type="PROSITE" id="PS50043"/>
    </source>
</evidence>
<dbReference type="EMBL" id="PDOE01000026">
    <property type="protein sequence ID" value="RKL64995.1"/>
    <property type="molecule type" value="Genomic_DNA"/>
</dbReference>
<keyword evidence="4 9" id="KW-0238">DNA-binding</keyword>
<keyword evidence="10" id="KW-1185">Reference proteome</keyword>
<dbReference type="PRINTS" id="PR00038">
    <property type="entry name" value="HTHLUXR"/>
</dbReference>
<keyword evidence="3" id="KW-0805">Transcription regulation</keyword>
<evidence type="ECO:0000256" key="2">
    <source>
        <dbReference type="ARBA" id="ARBA00022553"/>
    </source>
</evidence>
<dbReference type="Proteomes" id="UP000281498">
    <property type="component" value="Unassembled WGS sequence"/>
</dbReference>
<dbReference type="InterPro" id="IPR011006">
    <property type="entry name" value="CheY-like_superfamily"/>
</dbReference>
<dbReference type="SMART" id="SM00421">
    <property type="entry name" value="HTH_LUXR"/>
    <property type="match status" value="1"/>
</dbReference>
<dbReference type="InterPro" id="IPR039420">
    <property type="entry name" value="WalR-like"/>
</dbReference>
<dbReference type="InterPro" id="IPR001789">
    <property type="entry name" value="Sig_transdc_resp-reg_receiver"/>
</dbReference>
<dbReference type="RefSeq" id="WP_110939239.1">
    <property type="nucleotide sequence ID" value="NZ_KZ614148.1"/>
</dbReference>
<protein>
    <submittedName>
        <fullName evidence="9">DNA-binding response regulator</fullName>
    </submittedName>
</protein>
<gene>
    <name evidence="9" type="ORF">CR203_23135</name>
</gene>
<dbReference type="CDD" id="cd17535">
    <property type="entry name" value="REC_NarL-like"/>
    <property type="match status" value="1"/>
</dbReference>
<feature type="domain" description="HTH luxR-type" evidence="7">
    <location>
        <begin position="148"/>
        <end position="213"/>
    </location>
</feature>
<evidence type="ECO:0000259" key="8">
    <source>
        <dbReference type="PROSITE" id="PS50110"/>
    </source>
</evidence>
<dbReference type="PANTHER" id="PTHR43214:SF37">
    <property type="entry name" value="TRANSCRIPTIONAL REGULATORY PROTEIN YDFI"/>
    <property type="match status" value="1"/>
</dbReference>
<evidence type="ECO:0000313" key="9">
    <source>
        <dbReference type="EMBL" id="RKL64995.1"/>
    </source>
</evidence>
<organism evidence="9 10">
    <name type="scientific">Salipaludibacillus neizhouensis</name>
    <dbReference type="NCBI Taxonomy" id="885475"/>
    <lineage>
        <taxon>Bacteria</taxon>
        <taxon>Bacillati</taxon>
        <taxon>Bacillota</taxon>
        <taxon>Bacilli</taxon>
        <taxon>Bacillales</taxon>
        <taxon>Bacillaceae</taxon>
    </lineage>
</organism>
<dbReference type="GO" id="GO:0006355">
    <property type="term" value="P:regulation of DNA-templated transcription"/>
    <property type="evidence" value="ECO:0007669"/>
    <property type="project" value="InterPro"/>
</dbReference>
<accession>A0A3A9KCA8</accession>
<dbReference type="PANTHER" id="PTHR43214">
    <property type="entry name" value="TWO-COMPONENT RESPONSE REGULATOR"/>
    <property type="match status" value="1"/>
</dbReference>
<dbReference type="SUPFAM" id="SSF52172">
    <property type="entry name" value="CheY-like"/>
    <property type="match status" value="1"/>
</dbReference>
<evidence type="ECO:0000256" key="4">
    <source>
        <dbReference type="ARBA" id="ARBA00023125"/>
    </source>
</evidence>
<reference evidence="9 10" key="1">
    <citation type="submission" date="2017-10" db="EMBL/GenBank/DDBJ databases">
        <title>Bacillus sp. nov., a halophilic bacterium isolated from a Keqin Lake.</title>
        <authorList>
            <person name="Wang H."/>
        </authorList>
    </citation>
    <scope>NUCLEOTIDE SEQUENCE [LARGE SCALE GENOMIC DNA]</scope>
    <source>
        <strain evidence="9 10">KCTC 13187</strain>
    </source>
</reference>
<evidence type="ECO:0000256" key="3">
    <source>
        <dbReference type="ARBA" id="ARBA00023015"/>
    </source>
</evidence>
<dbReference type="GO" id="GO:0005737">
    <property type="term" value="C:cytoplasm"/>
    <property type="evidence" value="ECO:0007669"/>
    <property type="project" value="UniProtKB-SubCell"/>
</dbReference>
<dbReference type="CDD" id="cd06170">
    <property type="entry name" value="LuxR_C_like"/>
    <property type="match status" value="1"/>
</dbReference>
<dbReference type="InterPro" id="IPR000792">
    <property type="entry name" value="Tscrpt_reg_LuxR_C"/>
</dbReference>
<evidence type="ECO:0000256" key="1">
    <source>
        <dbReference type="ARBA" id="ARBA00004496"/>
    </source>
</evidence>
<dbReference type="GO" id="GO:0000160">
    <property type="term" value="P:phosphorelay signal transduction system"/>
    <property type="evidence" value="ECO:0007669"/>
    <property type="project" value="InterPro"/>
</dbReference>
<dbReference type="Pfam" id="PF00196">
    <property type="entry name" value="GerE"/>
    <property type="match status" value="1"/>
</dbReference>
<comment type="caution">
    <text evidence="9">The sequence shown here is derived from an EMBL/GenBank/DDBJ whole genome shotgun (WGS) entry which is preliminary data.</text>
</comment>
<dbReference type="InterPro" id="IPR016032">
    <property type="entry name" value="Sig_transdc_resp-reg_C-effctor"/>
</dbReference>
<dbReference type="PROSITE" id="PS50110">
    <property type="entry name" value="RESPONSE_REGULATORY"/>
    <property type="match status" value="1"/>
</dbReference>
<dbReference type="OrthoDB" id="9780153at2"/>
<keyword evidence="5" id="KW-0804">Transcription</keyword>
<evidence type="ECO:0000256" key="6">
    <source>
        <dbReference type="PROSITE-ProRule" id="PRU00169"/>
    </source>
</evidence>
<dbReference type="Gene3D" id="3.40.50.2300">
    <property type="match status" value="1"/>
</dbReference>
<keyword evidence="2 6" id="KW-0597">Phosphoprotein</keyword>
<comment type="subcellular location">
    <subcellularLocation>
        <location evidence="1">Cytoplasm</location>
    </subcellularLocation>
</comment>
<dbReference type="InterPro" id="IPR058245">
    <property type="entry name" value="NreC/VraR/RcsB-like_REC"/>
</dbReference>
<dbReference type="SUPFAM" id="SSF46894">
    <property type="entry name" value="C-terminal effector domain of the bipartite response regulators"/>
    <property type="match status" value="1"/>
</dbReference>
<proteinExistence type="predicted"/>
<feature type="modified residue" description="4-aspartylphosphate" evidence="6">
    <location>
        <position position="55"/>
    </location>
</feature>
<sequence length="217" mass="24603">MKKNILIVDDHLVVREGLKLILETNESFKVIGEAGNGQEAIELLEKNIVDVILLDLNMPVMSGLETIQHLNQEQINIPVIILTTYNEDELMLKGIQLGAKGYLLKDTSRDDLFRTIESALRGDTLLKPEILMKILNIKEKSEKKDDNDKYKQSILTEKELFIILAVSKGYRNKEIAFDMGIAERTVKAHLTIIYNKLNVDSRSEAVSVSFKQGYISL</sequence>
<dbReference type="Pfam" id="PF00072">
    <property type="entry name" value="Response_reg"/>
    <property type="match status" value="1"/>
</dbReference>
<evidence type="ECO:0000313" key="10">
    <source>
        <dbReference type="Proteomes" id="UP000281498"/>
    </source>
</evidence>
<dbReference type="AlphaFoldDB" id="A0A3A9KCA8"/>
<dbReference type="SMART" id="SM00448">
    <property type="entry name" value="REC"/>
    <property type="match status" value="1"/>
</dbReference>
<dbReference type="GO" id="GO:0003677">
    <property type="term" value="F:DNA binding"/>
    <property type="evidence" value="ECO:0007669"/>
    <property type="project" value="UniProtKB-KW"/>
</dbReference>
<evidence type="ECO:0000256" key="5">
    <source>
        <dbReference type="ARBA" id="ARBA00023163"/>
    </source>
</evidence>